<dbReference type="KEGG" id="saci:Sinac_1632"/>
<sequence>MERSVGIVALKYDRLLDAWGTAYRKKQECGRVAPPAAPGEDGRYLSEIPLSLTTVNLRACVPSTTYDVLAAWIKSVRTGGS</sequence>
<accession>L0DBI6</accession>
<organism evidence="1 2">
    <name type="scientific">Singulisphaera acidiphila (strain ATCC BAA-1392 / DSM 18658 / VKM B-2454 / MOB10)</name>
    <dbReference type="NCBI Taxonomy" id="886293"/>
    <lineage>
        <taxon>Bacteria</taxon>
        <taxon>Pseudomonadati</taxon>
        <taxon>Planctomycetota</taxon>
        <taxon>Planctomycetia</taxon>
        <taxon>Isosphaerales</taxon>
        <taxon>Isosphaeraceae</taxon>
        <taxon>Singulisphaera</taxon>
    </lineage>
</organism>
<dbReference type="EMBL" id="CP003364">
    <property type="protein sequence ID" value="AGA26011.1"/>
    <property type="molecule type" value="Genomic_DNA"/>
</dbReference>
<keyword evidence="2" id="KW-1185">Reference proteome</keyword>
<proteinExistence type="predicted"/>
<dbReference type="AlphaFoldDB" id="L0DBI6"/>
<gene>
    <name evidence="1" type="ordered locus">Sinac_1632</name>
</gene>
<evidence type="ECO:0000313" key="1">
    <source>
        <dbReference type="EMBL" id="AGA26011.1"/>
    </source>
</evidence>
<protein>
    <submittedName>
        <fullName evidence="1">Uncharacterized protein</fullName>
    </submittedName>
</protein>
<reference evidence="1 2" key="1">
    <citation type="submission" date="2012-02" db="EMBL/GenBank/DDBJ databases">
        <title>Complete sequence of chromosome of Singulisphaera acidiphila DSM 18658.</title>
        <authorList>
            <consortium name="US DOE Joint Genome Institute (JGI-PGF)"/>
            <person name="Lucas S."/>
            <person name="Copeland A."/>
            <person name="Lapidus A."/>
            <person name="Glavina del Rio T."/>
            <person name="Dalin E."/>
            <person name="Tice H."/>
            <person name="Bruce D."/>
            <person name="Goodwin L."/>
            <person name="Pitluck S."/>
            <person name="Peters L."/>
            <person name="Ovchinnikova G."/>
            <person name="Chertkov O."/>
            <person name="Kyrpides N."/>
            <person name="Mavromatis K."/>
            <person name="Ivanova N."/>
            <person name="Brettin T."/>
            <person name="Detter J.C."/>
            <person name="Han C."/>
            <person name="Larimer F."/>
            <person name="Land M."/>
            <person name="Hauser L."/>
            <person name="Markowitz V."/>
            <person name="Cheng J.-F."/>
            <person name="Hugenholtz P."/>
            <person name="Woyke T."/>
            <person name="Wu D."/>
            <person name="Tindall B."/>
            <person name="Pomrenke H."/>
            <person name="Brambilla E."/>
            <person name="Klenk H.-P."/>
            <person name="Eisen J.A."/>
        </authorList>
    </citation>
    <scope>NUCLEOTIDE SEQUENCE [LARGE SCALE GENOMIC DNA]</scope>
    <source>
        <strain evidence="2">ATCC BAA-1392 / DSM 18658 / VKM B-2454 / MOB10</strain>
    </source>
</reference>
<evidence type="ECO:0000313" key="2">
    <source>
        <dbReference type="Proteomes" id="UP000010798"/>
    </source>
</evidence>
<dbReference type="HOGENOM" id="CLU_2571990_0_0_0"/>
<name>L0DBI6_SINAD</name>
<dbReference type="Proteomes" id="UP000010798">
    <property type="component" value="Chromosome"/>
</dbReference>